<sequence length="635" mass="69996">MSWASSLLTLTLATTAVADEAPPKQTLVFYNARLALRDDQPTEALKLWLLRNNLVEQGERGIDDEDFRSVVWAALGDLGMCQDGFPKDERGAGLWPLALHNWVVHAATKGPPPDVEAPFDAFEVGRQQRFISLNDVLSTAELRSVTFFRTSCLLPRVTLLDGGQSPWVDLSDRLAAGRLMRRLLEKSLRTLVREKVQNVAAVEARIFDLDLALAALQARRARQEGFAAKQRARSLGVSEVGAQEVRDAAAAWPANSEQAAFLRRALSWRASEWLTLSRARRLSLFAQARPYSQDPAALERLVLAVIDGLIERGSGEELESWIGFLDASAAPDRRGALVTGERGKRLLELEPSTGFRERAAIALHRGVAFLEAGQLEDALRSFAYTMAHAEEGRDSGTTLALARRWLSYVLSSYRTNEHVLAMLRALVPPQEYNVVAEDLIWKAALRADARSFELAVASLRRGSALDARVERLRSLAAGRAGEMVTELREAASEEPYLTLRFVRQLLEKLEAEEADVRTAHIPTLKLMIGVLDSLAAREGEQSSHARTAGELIHRAQAILEGLGALEQSVSANARALSPRHEAFAGAIRLAPADPLPWPFRVPEPEAPSAFAPLLLEPVEWRDAKGVLVLGWRLTE</sequence>
<reference evidence="1 2" key="1">
    <citation type="submission" date="2023-12" db="EMBL/GenBank/DDBJ databases">
        <title>the genome sequence of Hyalangium sp. s54d21.</title>
        <authorList>
            <person name="Zhang X."/>
        </authorList>
    </citation>
    <scope>NUCLEOTIDE SEQUENCE [LARGE SCALE GENOMIC DNA]</scope>
    <source>
        <strain evidence="2">s54d21</strain>
    </source>
</reference>
<dbReference type="EMBL" id="JAXIVS010000003">
    <property type="protein sequence ID" value="MDY7226580.1"/>
    <property type="molecule type" value="Genomic_DNA"/>
</dbReference>
<evidence type="ECO:0000313" key="2">
    <source>
        <dbReference type="Proteomes" id="UP001291309"/>
    </source>
</evidence>
<gene>
    <name evidence="1" type="ORF">SYV04_09290</name>
</gene>
<dbReference type="RefSeq" id="WP_321545311.1">
    <property type="nucleotide sequence ID" value="NZ_JAXIVS010000003.1"/>
</dbReference>
<protein>
    <submittedName>
        <fullName evidence="1">Uncharacterized protein</fullName>
    </submittedName>
</protein>
<name>A0ABU5GZG4_9BACT</name>
<evidence type="ECO:0000313" key="1">
    <source>
        <dbReference type="EMBL" id="MDY7226580.1"/>
    </source>
</evidence>
<organism evidence="1 2">
    <name type="scientific">Hyalangium rubrum</name>
    <dbReference type="NCBI Taxonomy" id="3103134"/>
    <lineage>
        <taxon>Bacteria</taxon>
        <taxon>Pseudomonadati</taxon>
        <taxon>Myxococcota</taxon>
        <taxon>Myxococcia</taxon>
        <taxon>Myxococcales</taxon>
        <taxon>Cystobacterineae</taxon>
        <taxon>Archangiaceae</taxon>
        <taxon>Hyalangium</taxon>
    </lineage>
</organism>
<comment type="caution">
    <text evidence="1">The sequence shown here is derived from an EMBL/GenBank/DDBJ whole genome shotgun (WGS) entry which is preliminary data.</text>
</comment>
<proteinExistence type="predicted"/>
<accession>A0ABU5GZG4</accession>
<keyword evidence="2" id="KW-1185">Reference proteome</keyword>
<dbReference type="Proteomes" id="UP001291309">
    <property type="component" value="Unassembled WGS sequence"/>
</dbReference>